<gene>
    <name evidence="3" type="ORF">WDZ17_08290</name>
</gene>
<evidence type="ECO:0000313" key="4">
    <source>
        <dbReference type="Proteomes" id="UP001387100"/>
    </source>
</evidence>
<reference evidence="3 4" key="1">
    <citation type="journal article" date="2017" name="Int. J. Syst. Evol. Microbiol.">
        <title>Pseudokineococcus basanitobsidens sp. nov., isolated from volcanic rock.</title>
        <authorList>
            <person name="Lee D.W."/>
            <person name="Park M.Y."/>
            <person name="Kim J.J."/>
            <person name="Kim B.S."/>
        </authorList>
    </citation>
    <scope>NUCLEOTIDE SEQUENCE [LARGE SCALE GENOMIC DNA]</scope>
    <source>
        <strain evidence="3 4">DSM 103726</strain>
    </source>
</reference>
<evidence type="ECO:0000256" key="1">
    <source>
        <dbReference type="SAM" id="MobiDB-lite"/>
    </source>
</evidence>
<dbReference type="Gene3D" id="3.30.1230.10">
    <property type="entry name" value="YlxR-like"/>
    <property type="match status" value="1"/>
</dbReference>
<evidence type="ECO:0000313" key="3">
    <source>
        <dbReference type="EMBL" id="MEJ5945290.1"/>
    </source>
</evidence>
<dbReference type="InterPro" id="IPR007393">
    <property type="entry name" value="YlxR_dom"/>
</dbReference>
<dbReference type="EMBL" id="JBBIAA010000007">
    <property type="protein sequence ID" value="MEJ5945290.1"/>
    <property type="molecule type" value="Genomic_DNA"/>
</dbReference>
<dbReference type="RefSeq" id="WP_339574675.1">
    <property type="nucleotide sequence ID" value="NZ_JBBIAA010000007.1"/>
</dbReference>
<proteinExistence type="predicted"/>
<sequence>MGCRTTTDAADLLRLALVPEPAGAGGPGGGAPAAVVDVRRRLGGRGAWLHPDPACLALAERRRAVPRALRVPGPVDLTAVAEHLAAAERPEDLARPEDPARSEDPARPEDPGAP</sequence>
<name>A0ABU8RJQ2_9ACTN</name>
<accession>A0ABU8RJQ2</accession>
<comment type="caution">
    <text evidence="3">The sequence shown here is derived from an EMBL/GenBank/DDBJ whole genome shotgun (WGS) entry which is preliminary data.</text>
</comment>
<feature type="compositionally biased region" description="Basic and acidic residues" evidence="1">
    <location>
        <begin position="85"/>
        <end position="114"/>
    </location>
</feature>
<feature type="region of interest" description="Disordered" evidence="1">
    <location>
        <begin position="83"/>
        <end position="114"/>
    </location>
</feature>
<organism evidence="3 4">
    <name type="scientific">Pseudokineococcus basanitobsidens</name>
    <dbReference type="NCBI Taxonomy" id="1926649"/>
    <lineage>
        <taxon>Bacteria</taxon>
        <taxon>Bacillati</taxon>
        <taxon>Actinomycetota</taxon>
        <taxon>Actinomycetes</taxon>
        <taxon>Kineosporiales</taxon>
        <taxon>Kineosporiaceae</taxon>
        <taxon>Pseudokineococcus</taxon>
    </lineage>
</organism>
<dbReference type="Proteomes" id="UP001387100">
    <property type="component" value="Unassembled WGS sequence"/>
</dbReference>
<feature type="domain" description="YlxR" evidence="2">
    <location>
        <begin position="1"/>
        <end position="82"/>
    </location>
</feature>
<protein>
    <submittedName>
        <fullName evidence="3">YlxR family protein</fullName>
    </submittedName>
</protein>
<dbReference type="Pfam" id="PF04296">
    <property type="entry name" value="YlxR"/>
    <property type="match status" value="1"/>
</dbReference>
<dbReference type="SUPFAM" id="SSF64376">
    <property type="entry name" value="YlxR-like"/>
    <property type="match status" value="1"/>
</dbReference>
<evidence type="ECO:0000259" key="2">
    <source>
        <dbReference type="Pfam" id="PF04296"/>
    </source>
</evidence>
<keyword evidence="4" id="KW-1185">Reference proteome</keyword>
<dbReference type="InterPro" id="IPR035931">
    <property type="entry name" value="YlxR-like_sf"/>
</dbReference>